<dbReference type="Proteomes" id="UP000515163">
    <property type="component" value="Unplaced"/>
</dbReference>
<dbReference type="GO" id="GO:0005739">
    <property type="term" value="C:mitochondrion"/>
    <property type="evidence" value="ECO:0007669"/>
    <property type="project" value="TreeGrafter"/>
</dbReference>
<accession>A0A6P8HJC3</accession>
<proteinExistence type="predicted"/>
<dbReference type="Pfam" id="PF10229">
    <property type="entry name" value="MMADHC"/>
    <property type="match status" value="1"/>
</dbReference>
<dbReference type="KEGG" id="aten:116293221"/>
<dbReference type="FunCoup" id="A0A6P8HJC3">
    <property type="interactions" value="1310"/>
</dbReference>
<feature type="region of interest" description="Disordered" evidence="1">
    <location>
        <begin position="64"/>
        <end position="86"/>
    </location>
</feature>
<dbReference type="RefSeq" id="XP_031556484.1">
    <property type="nucleotide sequence ID" value="XM_031700624.1"/>
</dbReference>
<keyword evidence="2" id="KW-1185">Reference proteome</keyword>
<evidence type="ECO:0000313" key="3">
    <source>
        <dbReference type="RefSeq" id="XP_031556484.1"/>
    </source>
</evidence>
<organism evidence="2 3">
    <name type="scientific">Actinia tenebrosa</name>
    <name type="common">Australian red waratah sea anemone</name>
    <dbReference type="NCBI Taxonomy" id="6105"/>
    <lineage>
        <taxon>Eukaryota</taxon>
        <taxon>Metazoa</taxon>
        <taxon>Cnidaria</taxon>
        <taxon>Anthozoa</taxon>
        <taxon>Hexacorallia</taxon>
        <taxon>Actiniaria</taxon>
        <taxon>Actiniidae</taxon>
        <taxon>Actinia</taxon>
    </lineage>
</organism>
<dbReference type="InterPro" id="IPR019362">
    <property type="entry name" value="MMADHC"/>
</dbReference>
<dbReference type="GeneID" id="116293221"/>
<dbReference type="AlphaFoldDB" id="A0A6P8HJC3"/>
<sequence length="298" mass="33122">MASKALSKTSRAVWYFPNLRAFVNRTRSSMVAYMQLSTSSIGTASHRDKKITGQQWSEKRLGPFAQKDPRFPLPGNMGIPVDKKEDDITTPISTRNLVNVFLEVNAEDSQKLRSLGSFLNDLEEEGMDSATASEKQEVNKEQIGTVECTIQTCPKILHRGFMELFPEKTLKPGELTVISVSQHSKNDMSIWSMEVQEEREALMKNFVESAKEICGNLSAAGYWADFIDPSSGTASFGPRTNSTLFETDDRFNHLGFDVLDLGCCKAISHHLWGTHAFVGSIFTNAPAECEILGQALQN</sequence>
<evidence type="ECO:0000256" key="1">
    <source>
        <dbReference type="SAM" id="MobiDB-lite"/>
    </source>
</evidence>
<reference evidence="3" key="1">
    <citation type="submission" date="2025-08" db="UniProtKB">
        <authorList>
            <consortium name="RefSeq"/>
        </authorList>
    </citation>
    <scope>IDENTIFICATION</scope>
    <source>
        <tissue evidence="3">Tentacle</tissue>
    </source>
</reference>
<dbReference type="OrthoDB" id="10263782at2759"/>
<dbReference type="PANTHER" id="PTHR13192">
    <property type="entry name" value="MY011 PROTEIN"/>
    <property type="match status" value="1"/>
</dbReference>
<name>A0A6P8HJC3_ACTTE</name>
<gene>
    <name evidence="3" type="primary">LOC116293221</name>
</gene>
<dbReference type="InParanoid" id="A0A6P8HJC3"/>
<dbReference type="PANTHER" id="PTHR13192:SF3">
    <property type="entry name" value="COBALAMIN TRAFFICKING PROTEIN CBLD"/>
    <property type="match status" value="1"/>
</dbReference>
<protein>
    <submittedName>
        <fullName evidence="3">Methylmalonic aciduria and homocystinuria type D protein, mitochondrial-like</fullName>
    </submittedName>
</protein>
<evidence type="ECO:0000313" key="2">
    <source>
        <dbReference type="Proteomes" id="UP000515163"/>
    </source>
</evidence>
<dbReference type="GO" id="GO:0009235">
    <property type="term" value="P:cobalamin metabolic process"/>
    <property type="evidence" value="ECO:0007669"/>
    <property type="project" value="InterPro"/>
</dbReference>